<dbReference type="Proteomes" id="UP000241462">
    <property type="component" value="Unassembled WGS sequence"/>
</dbReference>
<keyword evidence="2" id="KW-1185">Reference proteome</keyword>
<protein>
    <submittedName>
        <fullName evidence="1">Uncharacterized protein</fullName>
    </submittedName>
</protein>
<dbReference type="InParanoid" id="A0A2T3AHX3"/>
<organism evidence="1 2">
    <name type="scientific">Coniella lustricola</name>
    <dbReference type="NCBI Taxonomy" id="2025994"/>
    <lineage>
        <taxon>Eukaryota</taxon>
        <taxon>Fungi</taxon>
        <taxon>Dikarya</taxon>
        <taxon>Ascomycota</taxon>
        <taxon>Pezizomycotina</taxon>
        <taxon>Sordariomycetes</taxon>
        <taxon>Sordariomycetidae</taxon>
        <taxon>Diaporthales</taxon>
        <taxon>Schizoparmaceae</taxon>
        <taxon>Coniella</taxon>
    </lineage>
</organism>
<sequence>MPKSEAAQSLRFREAFCVRVCAVASISACVFPAFSPYPASRKAIGEQRTMVTFQLASSDYSFALLATGQRRGRLWTLQTGRVFKENIANFWAPFVQILRGERAAGLALVLDYDSVLAEFCTLGPLACVFWCWLAGKRGSTVCFGNEPPRTNGLLARWLLGSLALRCRILTVEAISCCCFAAALLLPDCLVTRQVRLCLQLAAGPAAAI</sequence>
<dbReference type="AlphaFoldDB" id="A0A2T3AHX3"/>
<gene>
    <name evidence="1" type="ORF">BD289DRAFT_65980</name>
</gene>
<evidence type="ECO:0000313" key="2">
    <source>
        <dbReference type="Proteomes" id="UP000241462"/>
    </source>
</evidence>
<proteinExistence type="predicted"/>
<evidence type="ECO:0000313" key="1">
    <source>
        <dbReference type="EMBL" id="PSR98988.1"/>
    </source>
</evidence>
<dbReference type="EMBL" id="KZ678387">
    <property type="protein sequence ID" value="PSR98988.1"/>
    <property type="molecule type" value="Genomic_DNA"/>
</dbReference>
<reference evidence="1 2" key="1">
    <citation type="journal article" date="2018" name="Mycol. Prog.">
        <title>Coniella lustricola, a new species from submerged detritus.</title>
        <authorList>
            <person name="Raudabaugh D.B."/>
            <person name="Iturriaga T."/>
            <person name="Carver A."/>
            <person name="Mondo S."/>
            <person name="Pangilinan J."/>
            <person name="Lipzen A."/>
            <person name="He G."/>
            <person name="Amirebrahimi M."/>
            <person name="Grigoriev I.V."/>
            <person name="Miller A.N."/>
        </authorList>
    </citation>
    <scope>NUCLEOTIDE SEQUENCE [LARGE SCALE GENOMIC DNA]</scope>
    <source>
        <strain evidence="1 2">B22-T-1</strain>
    </source>
</reference>
<name>A0A2T3AHX3_9PEZI</name>
<accession>A0A2T3AHX3</accession>